<protein>
    <submittedName>
        <fullName evidence="2">Putative membrane protein YhdT</fullName>
    </submittedName>
</protein>
<feature type="transmembrane region" description="Helical" evidence="1">
    <location>
        <begin position="9"/>
        <end position="27"/>
    </location>
</feature>
<feature type="transmembrane region" description="Helical" evidence="1">
    <location>
        <begin position="39"/>
        <end position="61"/>
    </location>
</feature>
<evidence type="ECO:0000313" key="3">
    <source>
        <dbReference type="Proteomes" id="UP000588098"/>
    </source>
</evidence>
<comment type="caution">
    <text evidence="2">The sequence shown here is derived from an EMBL/GenBank/DDBJ whole genome shotgun (WGS) entry which is preliminary data.</text>
</comment>
<gene>
    <name evidence="2" type="ORF">FHS42_001724</name>
</gene>
<keyword evidence="3" id="KW-1185">Reference proteome</keyword>
<dbReference type="AlphaFoldDB" id="A0A7W9Q8J6"/>
<keyword evidence="1" id="KW-0812">Transmembrane</keyword>
<organism evidence="2 3">
    <name type="scientific">Streptomyces zagrosensis</name>
    <dbReference type="NCBI Taxonomy" id="1042984"/>
    <lineage>
        <taxon>Bacteria</taxon>
        <taxon>Bacillati</taxon>
        <taxon>Actinomycetota</taxon>
        <taxon>Actinomycetes</taxon>
        <taxon>Kitasatosporales</taxon>
        <taxon>Streptomycetaceae</taxon>
        <taxon>Streptomyces</taxon>
    </lineage>
</organism>
<proteinExistence type="predicted"/>
<accession>A0A7W9Q8J6</accession>
<reference evidence="2 3" key="1">
    <citation type="submission" date="2020-08" db="EMBL/GenBank/DDBJ databases">
        <title>Genomic Encyclopedia of Type Strains, Phase III (KMG-III): the genomes of soil and plant-associated and newly described type strains.</title>
        <authorList>
            <person name="Whitman W."/>
        </authorList>
    </citation>
    <scope>NUCLEOTIDE SEQUENCE [LARGE SCALE GENOMIC DNA]</scope>
    <source>
        <strain evidence="2 3">CECT 8305</strain>
    </source>
</reference>
<dbReference type="RefSeq" id="WP_184570360.1">
    <property type="nucleotide sequence ID" value="NZ_JACHJL010000003.1"/>
</dbReference>
<dbReference type="EMBL" id="JACHJL010000003">
    <property type="protein sequence ID" value="MBB5934677.1"/>
    <property type="molecule type" value="Genomic_DNA"/>
</dbReference>
<evidence type="ECO:0000313" key="2">
    <source>
        <dbReference type="EMBL" id="MBB5934677.1"/>
    </source>
</evidence>
<name>A0A7W9Q8J6_9ACTN</name>
<keyword evidence="1" id="KW-0472">Membrane</keyword>
<dbReference type="Proteomes" id="UP000588098">
    <property type="component" value="Unassembled WGS sequence"/>
</dbReference>
<sequence>MYRERPSKVWTLICLTIYVVGVAWMGVDSAPDDLGPWLAVSALFLLLLFAFISVPISKFFYNRIDIAGGTLRVGRERFALTELDPASVTAALQAARPSAGQQFATSMNTTDAPLPGLRAGQGAPRLVGGGWAVPMGMDSVTITTRRGESLNIPTRDREAFLTALERALTAGHPA</sequence>
<evidence type="ECO:0000256" key="1">
    <source>
        <dbReference type="SAM" id="Phobius"/>
    </source>
</evidence>
<keyword evidence="1" id="KW-1133">Transmembrane helix</keyword>